<dbReference type="Proteomes" id="UP000198521">
    <property type="component" value="Unassembled WGS sequence"/>
</dbReference>
<accession>A0A1H7JJK6</accession>
<gene>
    <name evidence="1" type="ORF">SAMN04487910_1017</name>
</gene>
<proteinExistence type="predicted"/>
<dbReference type="EMBL" id="FOAB01000002">
    <property type="protein sequence ID" value="SEK74898.1"/>
    <property type="molecule type" value="Genomic_DNA"/>
</dbReference>
<organism evidence="1 2">
    <name type="scientific">Aquimarina amphilecti</name>
    <dbReference type="NCBI Taxonomy" id="1038014"/>
    <lineage>
        <taxon>Bacteria</taxon>
        <taxon>Pseudomonadati</taxon>
        <taxon>Bacteroidota</taxon>
        <taxon>Flavobacteriia</taxon>
        <taxon>Flavobacteriales</taxon>
        <taxon>Flavobacteriaceae</taxon>
        <taxon>Aquimarina</taxon>
    </lineage>
</organism>
<evidence type="ECO:0000313" key="2">
    <source>
        <dbReference type="Proteomes" id="UP000198521"/>
    </source>
</evidence>
<dbReference type="AlphaFoldDB" id="A0A1H7JJK6"/>
<protein>
    <recommendedName>
        <fullName evidence="3">Bacteriocin-type signal sequence-containing protein</fullName>
    </recommendedName>
</protein>
<evidence type="ECO:0008006" key="3">
    <source>
        <dbReference type="Google" id="ProtNLM"/>
    </source>
</evidence>
<keyword evidence="2" id="KW-1185">Reference proteome</keyword>
<dbReference type="STRING" id="1038014.SAMN04487910_1017"/>
<name>A0A1H7JJK6_AQUAM</name>
<sequence length="52" mass="5800">MKKLKTVGKLLNKKQQRSINGGKVVNCYNNPICPPYDELACIVYGDACHYLG</sequence>
<evidence type="ECO:0000313" key="1">
    <source>
        <dbReference type="EMBL" id="SEK74898.1"/>
    </source>
</evidence>
<reference evidence="1 2" key="1">
    <citation type="submission" date="2016-10" db="EMBL/GenBank/DDBJ databases">
        <authorList>
            <person name="de Groot N.N."/>
        </authorList>
    </citation>
    <scope>NUCLEOTIDE SEQUENCE [LARGE SCALE GENOMIC DNA]</scope>
    <source>
        <strain evidence="1 2">DSM 25232</strain>
    </source>
</reference>